<evidence type="ECO:0000313" key="1">
    <source>
        <dbReference type="EMBL" id="JAA65870.1"/>
    </source>
</evidence>
<organism evidence="1">
    <name type="scientific">Ixodes ricinus</name>
    <name type="common">Common tick</name>
    <name type="synonym">Acarus ricinus</name>
    <dbReference type="NCBI Taxonomy" id="34613"/>
    <lineage>
        <taxon>Eukaryota</taxon>
        <taxon>Metazoa</taxon>
        <taxon>Ecdysozoa</taxon>
        <taxon>Arthropoda</taxon>
        <taxon>Chelicerata</taxon>
        <taxon>Arachnida</taxon>
        <taxon>Acari</taxon>
        <taxon>Parasitiformes</taxon>
        <taxon>Ixodida</taxon>
        <taxon>Ixodoidea</taxon>
        <taxon>Ixodidae</taxon>
        <taxon>Ixodinae</taxon>
        <taxon>Ixodes</taxon>
    </lineage>
</organism>
<proteinExistence type="evidence at transcript level"/>
<dbReference type="AlphaFoldDB" id="A0A0K8R3Y9"/>
<accession>A0A0K8R3Y9</accession>
<name>A0A0K8R3Y9_IXORI</name>
<protein>
    <submittedName>
        <fullName evidence="1">Uncharacterized protein</fullName>
    </submittedName>
</protein>
<dbReference type="EMBL" id="GADI01007938">
    <property type="protein sequence ID" value="JAA65870.1"/>
    <property type="molecule type" value="mRNA"/>
</dbReference>
<sequence>MKKRVHFETQQDIAFPNITVQDVRNIAGFFEIDVSSRRLTLPGSVFARLIGQRIISKMSEITKIPEAQKDYVKRMYANVPNLKCPDSTKAAITYFSEWLTNLYPIDNLISFLNMDGSLLLR</sequence>
<reference evidence="1" key="1">
    <citation type="submission" date="2012-12" db="EMBL/GenBank/DDBJ databases">
        <title>Identification and characterization of a phenylalanine ammonia-lyase gene family in Isatis indigotica Fort.</title>
        <authorList>
            <person name="Liu Q."/>
            <person name="Chen J."/>
            <person name="Zhou X."/>
            <person name="Di P."/>
            <person name="Xiao Y."/>
            <person name="Xuan H."/>
            <person name="Zhang L."/>
            <person name="Chen W."/>
        </authorList>
    </citation>
    <scope>NUCLEOTIDE SEQUENCE</scope>
    <source>
        <tissue evidence="1">Salivary gland</tissue>
    </source>
</reference>